<evidence type="ECO:0000313" key="3">
    <source>
        <dbReference type="Proteomes" id="UP000644140"/>
    </source>
</evidence>
<proteinExistence type="predicted"/>
<dbReference type="AlphaFoldDB" id="A0A8I1ADY5"/>
<evidence type="ECO:0000313" key="2">
    <source>
        <dbReference type="EMBL" id="UUN99907.1"/>
    </source>
</evidence>
<gene>
    <name evidence="2" type="ORF">I9054_001695</name>
</gene>
<accession>A0A8I1ADY5</accession>
<dbReference type="EMBL" id="CP092085">
    <property type="protein sequence ID" value="UUN99907.1"/>
    <property type="molecule type" value="Genomic_DNA"/>
</dbReference>
<evidence type="ECO:0000259" key="1">
    <source>
        <dbReference type="Pfam" id="PF06713"/>
    </source>
</evidence>
<organism evidence="2 3">
    <name type="scientific">Acinetobacter bereziniae</name>
    <name type="common">Acinetobacter genomosp. 10</name>
    <dbReference type="NCBI Taxonomy" id="106648"/>
    <lineage>
        <taxon>Bacteria</taxon>
        <taxon>Pseudomonadati</taxon>
        <taxon>Pseudomonadota</taxon>
        <taxon>Gammaproteobacteria</taxon>
        <taxon>Moraxellales</taxon>
        <taxon>Moraxellaceae</taxon>
        <taxon>Acinetobacter</taxon>
    </lineage>
</organism>
<dbReference type="Proteomes" id="UP000644140">
    <property type="component" value="Chromosome"/>
</dbReference>
<dbReference type="Pfam" id="PF06713">
    <property type="entry name" value="bPH_4"/>
    <property type="match status" value="1"/>
</dbReference>
<feature type="domain" description="Uncharacterized protein YyaB-like PH" evidence="1">
    <location>
        <begin position="60"/>
        <end position="135"/>
    </location>
</feature>
<name>A0A8I1ADY5_ACIBZ</name>
<reference evidence="2" key="1">
    <citation type="submission" date="2022-02" db="EMBL/GenBank/DDBJ databases">
        <title>Characterization of Tn125 harboring carbapenem-resistant Acinetobacter bereziniae clinical isolates.</title>
        <authorList>
            <person name="Wong N.-K."/>
            <person name="Pan Q."/>
        </authorList>
    </citation>
    <scope>NUCLEOTIDE SEQUENCE</scope>
    <source>
        <strain evidence="2">GD03393</strain>
    </source>
</reference>
<dbReference type="InterPro" id="IPR009589">
    <property type="entry name" value="PH_YyaB-like"/>
</dbReference>
<dbReference type="RefSeq" id="WP_151780926.1">
    <property type="nucleotide sequence ID" value="NZ_BKNL01000015.1"/>
</dbReference>
<sequence length="139" mass="16151">MQKFHTKIDWWVLGFLIAMTGLLVQLLFTMYAKGTMVEYPEHTIVYILTIAVIWWPAFNTRYRIQDGTLSISCLFLKWHIPLASIQKITPTHHSIASPALSLDRLKIEYSKEGEIKQVLISPRNHQAFIEAVEKQQLIK</sequence>
<dbReference type="GO" id="GO:0030153">
    <property type="term" value="P:bacteriocin immunity"/>
    <property type="evidence" value="ECO:0007669"/>
    <property type="project" value="InterPro"/>
</dbReference>
<protein>
    <submittedName>
        <fullName evidence="2">PH domain-containing protein</fullName>
    </submittedName>
</protein>